<gene>
    <name evidence="1" type="ORF">DJ90_6399</name>
</gene>
<keyword evidence="2" id="KW-1185">Reference proteome</keyword>
<reference evidence="1 2" key="1">
    <citation type="submission" date="2014-04" db="EMBL/GenBank/DDBJ databases">
        <authorList>
            <person name="Bishop-Lilly K.A."/>
            <person name="Broomall S.M."/>
            <person name="Chain P.S."/>
            <person name="Chertkov O."/>
            <person name="Coyne S.R."/>
            <person name="Daligault H.E."/>
            <person name="Davenport K.W."/>
            <person name="Erkkila T."/>
            <person name="Frey K.G."/>
            <person name="Gibbons H.S."/>
            <person name="Gu W."/>
            <person name="Jaissle J."/>
            <person name="Johnson S.L."/>
            <person name="Koroleva G.I."/>
            <person name="Ladner J.T."/>
            <person name="Lo C.-C."/>
            <person name="Minogue T.D."/>
            <person name="Munk C."/>
            <person name="Palacios G.F."/>
            <person name="Redden C.L."/>
            <person name="Rosenzweig C.N."/>
            <person name="Scholz M.B."/>
            <person name="Teshima H."/>
            <person name="Xu Y."/>
        </authorList>
    </citation>
    <scope>NUCLEOTIDE SEQUENCE [LARGE SCALE GENOMIC DNA]</scope>
    <source>
        <strain evidence="1 2">8244</strain>
    </source>
</reference>
<dbReference type="EMBL" id="JMQA01000009">
    <property type="protein sequence ID" value="KFN11418.1"/>
    <property type="molecule type" value="Genomic_DNA"/>
</dbReference>
<protein>
    <submittedName>
        <fullName evidence="1">Uncharacterized protein</fullName>
    </submittedName>
</protein>
<name>A0A090ZLW2_PAEMA</name>
<evidence type="ECO:0000313" key="2">
    <source>
        <dbReference type="Proteomes" id="UP000029278"/>
    </source>
</evidence>
<organism evidence="1 2">
    <name type="scientific">Paenibacillus macerans</name>
    <name type="common">Bacillus macerans</name>
    <dbReference type="NCBI Taxonomy" id="44252"/>
    <lineage>
        <taxon>Bacteria</taxon>
        <taxon>Bacillati</taxon>
        <taxon>Bacillota</taxon>
        <taxon>Bacilli</taxon>
        <taxon>Bacillales</taxon>
        <taxon>Paenibacillaceae</taxon>
        <taxon>Paenibacillus</taxon>
    </lineage>
</organism>
<dbReference type="AlphaFoldDB" id="A0A090ZLW2"/>
<sequence length="37" mass="4683">MQLTKPELVELLIRMEQYIAYQNQYWLKSEFEKYINE</sequence>
<accession>A0A090ZLW2</accession>
<comment type="caution">
    <text evidence="1">The sequence shown here is derived from an EMBL/GenBank/DDBJ whole genome shotgun (WGS) entry which is preliminary data.</text>
</comment>
<dbReference type="HOGENOM" id="CLU_3346699_0_0_9"/>
<dbReference type="PATRIC" id="fig|44252.3.peg.613"/>
<dbReference type="Proteomes" id="UP000029278">
    <property type="component" value="Unassembled WGS sequence"/>
</dbReference>
<proteinExistence type="predicted"/>
<evidence type="ECO:0000313" key="1">
    <source>
        <dbReference type="EMBL" id="KFN11418.1"/>
    </source>
</evidence>